<dbReference type="InterPro" id="IPR001774">
    <property type="entry name" value="DSL"/>
</dbReference>
<comment type="caution">
    <text evidence="10">The sequence shown here is derived from an EMBL/GenBank/DDBJ whole genome shotgun (WGS) entry which is preliminary data.</text>
</comment>
<feature type="non-terminal residue" evidence="10">
    <location>
        <position position="94"/>
    </location>
</feature>
<dbReference type="InterPro" id="IPR000742">
    <property type="entry name" value="EGF"/>
</dbReference>
<dbReference type="GO" id="GO:0005886">
    <property type="term" value="C:plasma membrane"/>
    <property type="evidence" value="ECO:0007669"/>
    <property type="project" value="TreeGrafter"/>
</dbReference>
<dbReference type="Gene3D" id="2.10.25.10">
    <property type="entry name" value="Laminin"/>
    <property type="match status" value="1"/>
</dbReference>
<evidence type="ECO:0000256" key="1">
    <source>
        <dbReference type="ARBA" id="ARBA00022473"/>
    </source>
</evidence>
<comment type="function">
    <text evidence="7">Putative Notch ligand involved in the mediation of Notch signaling.</text>
</comment>
<dbReference type="PROSITE" id="PS50026">
    <property type="entry name" value="EGF_3"/>
    <property type="match status" value="1"/>
</dbReference>
<sequence>LTVSFGVNCEPDYYSQSCDVYCRVDNVFSDHRFCNTSSGVKQCLPGWSGSDCQADVNECENPPCQNGGTCVNRPGTFFCSCLMGTQGLFHFCLM</sequence>
<dbReference type="PROSITE" id="PS00010">
    <property type="entry name" value="ASX_HYDROXYL"/>
    <property type="match status" value="1"/>
</dbReference>
<dbReference type="Gene3D" id="2.10.25.140">
    <property type="match status" value="1"/>
</dbReference>
<dbReference type="GO" id="GO:0005509">
    <property type="term" value="F:calcium ion binding"/>
    <property type="evidence" value="ECO:0007669"/>
    <property type="project" value="InterPro"/>
</dbReference>
<keyword evidence="7" id="KW-0732">Signal</keyword>
<dbReference type="PROSITE" id="PS51051">
    <property type="entry name" value="DSL"/>
    <property type="match status" value="1"/>
</dbReference>
<dbReference type="OrthoDB" id="6159206at2759"/>
<feature type="domain" description="DSL" evidence="9">
    <location>
        <begin position="7"/>
        <end position="52"/>
    </location>
</feature>
<dbReference type="GO" id="GO:0005112">
    <property type="term" value="F:Notch binding"/>
    <property type="evidence" value="ECO:0007669"/>
    <property type="project" value="InterPro"/>
</dbReference>
<dbReference type="SMART" id="SM00051">
    <property type="entry name" value="DSL"/>
    <property type="match status" value="1"/>
</dbReference>
<evidence type="ECO:0000313" key="11">
    <source>
        <dbReference type="Proteomes" id="UP000678393"/>
    </source>
</evidence>
<dbReference type="SUPFAM" id="SSF57196">
    <property type="entry name" value="EGF/Laminin"/>
    <property type="match status" value="1"/>
</dbReference>
<dbReference type="PROSITE" id="PS01187">
    <property type="entry name" value="EGF_CA"/>
    <property type="match status" value="1"/>
</dbReference>
<evidence type="ECO:0000259" key="8">
    <source>
        <dbReference type="PROSITE" id="PS50026"/>
    </source>
</evidence>
<evidence type="ECO:0000256" key="6">
    <source>
        <dbReference type="PROSITE-ProRule" id="PRU00377"/>
    </source>
</evidence>
<feature type="disulfide bond" evidence="6">
    <location>
        <begin position="9"/>
        <end position="18"/>
    </location>
</feature>
<evidence type="ECO:0000256" key="5">
    <source>
        <dbReference type="PROSITE-ProRule" id="PRU00076"/>
    </source>
</evidence>
<evidence type="ECO:0000259" key="9">
    <source>
        <dbReference type="PROSITE" id="PS51051"/>
    </source>
</evidence>
<comment type="caution">
    <text evidence="5">Lacks conserved residue(s) required for the propagation of feature annotation.</text>
</comment>
<dbReference type="Pfam" id="PF00008">
    <property type="entry name" value="EGF"/>
    <property type="match status" value="1"/>
</dbReference>
<dbReference type="CDD" id="cd00054">
    <property type="entry name" value="EGF_CA"/>
    <property type="match status" value="1"/>
</dbReference>
<dbReference type="Pfam" id="PF01414">
    <property type="entry name" value="DSL"/>
    <property type="match status" value="1"/>
</dbReference>
<dbReference type="InterPro" id="IPR001881">
    <property type="entry name" value="EGF-like_Ca-bd_dom"/>
</dbReference>
<keyword evidence="7" id="KW-1133">Transmembrane helix</keyword>
<dbReference type="GO" id="GO:0001708">
    <property type="term" value="P:cell fate specification"/>
    <property type="evidence" value="ECO:0007669"/>
    <property type="project" value="InterPro"/>
</dbReference>
<dbReference type="PANTHER" id="PTHR22669">
    <property type="entry name" value="DELTA/SERRATE/LAG-2 DOMAIN PROTEIN"/>
    <property type="match status" value="1"/>
</dbReference>
<keyword evidence="3 7" id="KW-0677">Repeat</keyword>
<dbReference type="InterPro" id="IPR018097">
    <property type="entry name" value="EGF_Ca-bd_CS"/>
</dbReference>
<dbReference type="Proteomes" id="UP000678393">
    <property type="component" value="Unassembled WGS sequence"/>
</dbReference>
<accession>A0A8S3Z8L4</accession>
<dbReference type="SMART" id="SM00181">
    <property type="entry name" value="EGF"/>
    <property type="match status" value="1"/>
</dbReference>
<keyword evidence="4 6" id="KW-1015">Disulfide bond</keyword>
<keyword evidence="2 5" id="KW-0245">EGF-like domain</keyword>
<dbReference type="InterPro" id="IPR039178">
    <property type="entry name" value="Lag2"/>
</dbReference>
<organism evidence="10 11">
    <name type="scientific">Candidula unifasciata</name>
    <dbReference type="NCBI Taxonomy" id="100452"/>
    <lineage>
        <taxon>Eukaryota</taxon>
        <taxon>Metazoa</taxon>
        <taxon>Spiralia</taxon>
        <taxon>Lophotrochozoa</taxon>
        <taxon>Mollusca</taxon>
        <taxon>Gastropoda</taxon>
        <taxon>Heterobranchia</taxon>
        <taxon>Euthyneura</taxon>
        <taxon>Panpulmonata</taxon>
        <taxon>Eupulmonata</taxon>
        <taxon>Stylommatophora</taxon>
        <taxon>Helicina</taxon>
        <taxon>Helicoidea</taxon>
        <taxon>Geomitridae</taxon>
        <taxon>Candidula</taxon>
    </lineage>
</organism>
<evidence type="ECO:0000256" key="2">
    <source>
        <dbReference type="ARBA" id="ARBA00022536"/>
    </source>
</evidence>
<dbReference type="FunFam" id="2.10.25.10:FF:000125">
    <property type="entry name" value="Neurogenic locus notch protein-like"/>
    <property type="match status" value="1"/>
</dbReference>
<gene>
    <name evidence="10" type="ORF">CUNI_LOCUS9773</name>
</gene>
<comment type="subcellular location">
    <subcellularLocation>
        <location evidence="7">Membrane</location>
        <topology evidence="7">Single-pass type I membrane protein</topology>
    </subcellularLocation>
</comment>
<evidence type="ECO:0000256" key="4">
    <source>
        <dbReference type="ARBA" id="ARBA00023157"/>
    </source>
</evidence>
<dbReference type="SMART" id="SM00179">
    <property type="entry name" value="EGF_CA"/>
    <property type="match status" value="1"/>
</dbReference>
<proteinExistence type="predicted"/>
<keyword evidence="1 7" id="KW-0217">Developmental protein</keyword>
<feature type="domain" description="EGF-like" evidence="8">
    <location>
        <begin position="55"/>
        <end position="93"/>
    </location>
</feature>
<dbReference type="AlphaFoldDB" id="A0A8S3Z8L4"/>
<evidence type="ECO:0000256" key="3">
    <source>
        <dbReference type="ARBA" id="ARBA00022737"/>
    </source>
</evidence>
<name>A0A8S3Z8L4_9EUPU</name>
<keyword evidence="11" id="KW-1185">Reference proteome</keyword>
<protein>
    <recommendedName>
        <fullName evidence="7">Delta-like protein</fullName>
    </recommendedName>
</protein>
<evidence type="ECO:0000313" key="10">
    <source>
        <dbReference type="EMBL" id="CAG5124215.1"/>
    </source>
</evidence>
<evidence type="ECO:0000256" key="7">
    <source>
        <dbReference type="RuleBase" id="RU280815"/>
    </source>
</evidence>
<dbReference type="InterPro" id="IPR000152">
    <property type="entry name" value="EGF-type_Asp/Asn_hydroxyl_site"/>
</dbReference>
<feature type="disulfide bond" evidence="6">
    <location>
        <begin position="22"/>
        <end position="34"/>
    </location>
</feature>
<dbReference type="EMBL" id="CAJHNH020001728">
    <property type="protein sequence ID" value="CAG5124215.1"/>
    <property type="molecule type" value="Genomic_DNA"/>
</dbReference>
<keyword evidence="7" id="KW-0812">Transmembrane</keyword>
<reference evidence="10" key="1">
    <citation type="submission" date="2021-04" db="EMBL/GenBank/DDBJ databases">
        <authorList>
            <consortium name="Molecular Ecology Group"/>
        </authorList>
    </citation>
    <scope>NUCLEOTIDE SEQUENCE</scope>
</reference>
<dbReference type="GO" id="GO:0007219">
    <property type="term" value="P:Notch signaling pathway"/>
    <property type="evidence" value="ECO:0007669"/>
    <property type="project" value="InterPro"/>
</dbReference>
<keyword evidence="7" id="KW-0472">Membrane</keyword>
<feature type="disulfide bond" evidence="6">
    <location>
        <begin position="43"/>
        <end position="52"/>
    </location>
</feature>